<dbReference type="STRING" id="4081.A0A3Q7FAN2"/>
<keyword evidence="4" id="KW-0479">Metal-binding</keyword>
<organism evidence="7">
    <name type="scientific">Solanum lycopersicum</name>
    <name type="common">Tomato</name>
    <name type="synonym">Lycopersicon esculentum</name>
    <dbReference type="NCBI Taxonomy" id="4081"/>
    <lineage>
        <taxon>Eukaryota</taxon>
        <taxon>Viridiplantae</taxon>
        <taxon>Streptophyta</taxon>
        <taxon>Embryophyta</taxon>
        <taxon>Tracheophyta</taxon>
        <taxon>Spermatophyta</taxon>
        <taxon>Magnoliopsida</taxon>
        <taxon>eudicotyledons</taxon>
        <taxon>Gunneridae</taxon>
        <taxon>Pentapetalae</taxon>
        <taxon>asterids</taxon>
        <taxon>lamiids</taxon>
        <taxon>Solanales</taxon>
        <taxon>Solanaceae</taxon>
        <taxon>Solanoideae</taxon>
        <taxon>Solaneae</taxon>
        <taxon>Solanum</taxon>
        <taxon>Solanum subgen. Lycopersicon</taxon>
    </lineage>
</organism>
<evidence type="ECO:0000256" key="5">
    <source>
        <dbReference type="SAM" id="MobiDB-lite"/>
    </source>
</evidence>
<evidence type="ECO:0000313" key="7">
    <source>
        <dbReference type="EnsemblPlants" id="Solyc01g104438.1.1"/>
    </source>
</evidence>
<dbReference type="Pfam" id="PF00320">
    <property type="entry name" value="GATA"/>
    <property type="match status" value="1"/>
</dbReference>
<evidence type="ECO:0000313" key="8">
    <source>
        <dbReference type="Proteomes" id="UP000004994"/>
    </source>
</evidence>
<keyword evidence="2" id="KW-0238">DNA-binding</keyword>
<dbReference type="SMART" id="SM00401">
    <property type="entry name" value="ZnF_GATA"/>
    <property type="match status" value="1"/>
</dbReference>
<dbReference type="CDD" id="cd00202">
    <property type="entry name" value="ZnF_GATA"/>
    <property type="match status" value="1"/>
</dbReference>
<dbReference type="InterPro" id="IPR044589">
    <property type="entry name" value="GATA26/27"/>
</dbReference>
<dbReference type="Gene3D" id="3.30.50.10">
    <property type="entry name" value="Erythroid Transcription Factor GATA-1, subunit A"/>
    <property type="match status" value="1"/>
</dbReference>
<evidence type="ECO:0000256" key="4">
    <source>
        <dbReference type="PROSITE-ProRule" id="PRU00094"/>
    </source>
</evidence>
<proteinExistence type="predicted"/>
<evidence type="ECO:0000256" key="3">
    <source>
        <dbReference type="ARBA" id="ARBA00023163"/>
    </source>
</evidence>
<dbReference type="GO" id="GO:0000976">
    <property type="term" value="F:transcription cis-regulatory region binding"/>
    <property type="evidence" value="ECO:0000318"/>
    <property type="project" value="GO_Central"/>
</dbReference>
<protein>
    <recommendedName>
        <fullName evidence="6">GATA-type domain-containing protein</fullName>
    </recommendedName>
</protein>
<dbReference type="PANTHER" id="PTHR46855">
    <property type="entry name" value="OSJNBB0038F03.10 PROTEIN"/>
    <property type="match status" value="1"/>
</dbReference>
<dbReference type="GO" id="GO:0008270">
    <property type="term" value="F:zinc ion binding"/>
    <property type="evidence" value="ECO:0007669"/>
    <property type="project" value="UniProtKB-KW"/>
</dbReference>
<dbReference type="InterPro" id="IPR000679">
    <property type="entry name" value="Znf_GATA"/>
</dbReference>
<dbReference type="Gramene" id="Solyc01g104438.1.1">
    <property type="protein sequence ID" value="Solyc01g104438.1.1"/>
    <property type="gene ID" value="Solyc01g104438.1"/>
</dbReference>
<dbReference type="PROSITE" id="PS50114">
    <property type="entry name" value="GATA_ZN_FINGER_2"/>
    <property type="match status" value="1"/>
</dbReference>
<dbReference type="InParanoid" id="A0A3Q7FAN2"/>
<reference evidence="7" key="2">
    <citation type="submission" date="2019-01" db="UniProtKB">
        <authorList>
            <consortium name="EnsemblPlants"/>
        </authorList>
    </citation>
    <scope>IDENTIFICATION</scope>
    <source>
        <strain evidence="7">cv. Heinz 1706</strain>
    </source>
</reference>
<name>A0A3Q7FAN2_SOLLC</name>
<dbReference type="SUPFAM" id="SSF57716">
    <property type="entry name" value="Glucocorticoid receptor-like (DNA-binding domain)"/>
    <property type="match status" value="1"/>
</dbReference>
<feature type="domain" description="GATA-type" evidence="6">
    <location>
        <begin position="7"/>
        <end position="40"/>
    </location>
</feature>
<dbReference type="PROSITE" id="PS00344">
    <property type="entry name" value="GATA_ZN_FINGER_1"/>
    <property type="match status" value="1"/>
</dbReference>
<evidence type="ECO:0000256" key="1">
    <source>
        <dbReference type="ARBA" id="ARBA00023015"/>
    </source>
</evidence>
<dbReference type="InterPro" id="IPR013088">
    <property type="entry name" value="Znf_NHR/GATA"/>
</dbReference>
<keyword evidence="4" id="KW-0863">Zinc-finger</keyword>
<dbReference type="OMA" id="MNAPVEN"/>
<dbReference type="EnsemblPlants" id="Solyc01g104438.1.1">
    <property type="protein sequence ID" value="Solyc01g104438.1.1"/>
    <property type="gene ID" value="Solyc01g104438.1"/>
</dbReference>
<reference evidence="7" key="1">
    <citation type="journal article" date="2012" name="Nature">
        <title>The tomato genome sequence provides insights into fleshy fruit evolution.</title>
        <authorList>
            <consortium name="Tomato Genome Consortium"/>
        </authorList>
    </citation>
    <scope>NUCLEOTIDE SEQUENCE [LARGE SCALE GENOMIC DNA]</scope>
    <source>
        <strain evidence="7">cv. Heinz 1706</strain>
    </source>
</reference>
<keyword evidence="1" id="KW-0805">Transcription regulation</keyword>
<keyword evidence="8" id="KW-1185">Reference proteome</keyword>
<dbReference type="PANTHER" id="PTHR46855:SF10">
    <property type="entry name" value="GATA-TYPE DOMAIN-CONTAINING PROTEIN"/>
    <property type="match status" value="1"/>
</dbReference>
<keyword evidence="3" id="KW-0804">Transcription</keyword>
<dbReference type="AlphaFoldDB" id="A0A3Q7FAN2"/>
<evidence type="ECO:0000256" key="2">
    <source>
        <dbReference type="ARBA" id="ARBA00023125"/>
    </source>
</evidence>
<evidence type="ECO:0000259" key="6">
    <source>
        <dbReference type="PROSITE" id="PS50114"/>
    </source>
</evidence>
<sequence length="171" mass="19565">MGRRGPCLHCGIKKTSHWRPGPPEKPVLCNACGIRWCIRGTLQNYIPRHANRETQSMQMEETNDKDTFWNPNCVPKRKRSKLRQHILSTVERLQRQLYNILQEPEFENIRDRGKDVTLIHARNKYIPPNEIGLGAMPLVSPTTTECSTSLPPIAKDNASDSMNAPVENPNR</sequence>
<feature type="region of interest" description="Disordered" evidence="5">
    <location>
        <begin position="143"/>
        <end position="171"/>
    </location>
</feature>
<keyword evidence="4" id="KW-0862">Zinc</keyword>
<accession>A0A3Q7FAN2</accession>
<dbReference type="Proteomes" id="UP000004994">
    <property type="component" value="Chromosome 1"/>
</dbReference>
<dbReference type="GO" id="GO:0006355">
    <property type="term" value="P:regulation of DNA-templated transcription"/>
    <property type="evidence" value="ECO:0007669"/>
    <property type="project" value="InterPro"/>
</dbReference>